<dbReference type="RefSeq" id="WP_260116430.1">
    <property type="nucleotide sequence ID" value="NZ_CP093361.1"/>
</dbReference>
<evidence type="ECO:0000313" key="2">
    <source>
        <dbReference type="EMBL" id="UQS86628.1"/>
    </source>
</evidence>
<dbReference type="EMBL" id="CP093361">
    <property type="protein sequence ID" value="UQS86628.1"/>
    <property type="molecule type" value="Genomic_DNA"/>
</dbReference>
<name>A0A976RRP5_9LACO</name>
<feature type="domain" description="VWA-like" evidence="1">
    <location>
        <begin position="286"/>
        <end position="402"/>
    </location>
</feature>
<dbReference type="AlphaFoldDB" id="A0A976RRP5"/>
<proteinExistence type="predicted"/>
<evidence type="ECO:0000313" key="3">
    <source>
        <dbReference type="Proteomes" id="UP000831181"/>
    </source>
</evidence>
<dbReference type="KEGG" id="lbe:MOO44_06995"/>
<dbReference type="Proteomes" id="UP000831181">
    <property type="component" value="Chromosome"/>
</dbReference>
<accession>A0A976RRP5</accession>
<dbReference type="PANTHER" id="PTHR38730:SF1">
    <property type="entry name" value="SLL7028 PROTEIN"/>
    <property type="match status" value="1"/>
</dbReference>
<dbReference type="InterPro" id="IPR018698">
    <property type="entry name" value="VWA-like_dom"/>
</dbReference>
<gene>
    <name evidence="2" type="ORF">MOO44_06995</name>
</gene>
<keyword evidence="3" id="KW-1185">Reference proteome</keyword>
<dbReference type="PANTHER" id="PTHR38730">
    <property type="entry name" value="SLL7028 PROTEIN"/>
    <property type="match status" value="1"/>
</dbReference>
<organism evidence="2 3">
    <name type="scientific">Nicoliella spurrieriana</name>
    <dbReference type="NCBI Taxonomy" id="2925830"/>
    <lineage>
        <taxon>Bacteria</taxon>
        <taxon>Bacillati</taxon>
        <taxon>Bacillota</taxon>
        <taxon>Bacilli</taxon>
        <taxon>Lactobacillales</taxon>
        <taxon>Lactobacillaceae</taxon>
        <taxon>Nicoliella</taxon>
    </lineage>
</organism>
<reference evidence="2" key="1">
    <citation type="journal article" date="2022" name="Int. J. Syst. Evol. Microbiol.">
        <title>Apilactobacillus apisilvae sp. nov., Nicolia spurrieriana gen. nov. sp. nov., Bombilactobacillus folatiphilus sp. nov. and Bombilactobacillus thymidiniphilus sp. nov., four new lactic acid bacterial isolates from stingless bees Tetragonula carbonaria and Austroplebeia australis.</title>
        <authorList>
            <person name="Oliphant S.A."/>
            <person name="Watson-Haigh N.S."/>
            <person name="Sumby K.M."/>
            <person name="Gardner J."/>
            <person name="Groom S."/>
            <person name="Jiranek V."/>
        </authorList>
    </citation>
    <scope>NUCLEOTIDE SEQUENCE</scope>
    <source>
        <strain evidence="2">SGEP1_A5</strain>
    </source>
</reference>
<sequence length="421" mass="47528">MDVASQLARLQEPTGNKQQLIDSIVGGQIIKIEQTSRFYGEVLLQLPRHFATLFNGALGIGWLDHQIELLINPDRFINADLTVDQLDSILRQVALHLSFGHPLMYPRADTLNQLACDIVVDQYLGRQSANTLDQLNFQLGSDLAADMGSHYYLTQLRKLKPRGNRSAATVARQMIQAQTNQHDSHAGWQQFGDQERPLQQGKLRQLINLAWQQTPDKQRGTLPGNVVANLTAAAMAPKINNWRQLLKVGLGTTPFGRLESRARFNRRQAYRMELSGKVSDTVRRINLFIDNSGSMGDSEITDLLNEIGHFLSQESIEVTIYSFDSQVHFNARYLTSNAQQLHYQRIGGGGTSFQAIFHFLNQHRSKLIDTLTIIMTDGKGEKQLNDYGFKNVVWILTTSKRDFSLIEHYPGTAVSIDRQIN</sequence>
<protein>
    <submittedName>
        <fullName evidence="2">VWA-like domain-containing protein</fullName>
    </submittedName>
</protein>
<dbReference type="SUPFAM" id="SSF53300">
    <property type="entry name" value="vWA-like"/>
    <property type="match status" value="1"/>
</dbReference>
<evidence type="ECO:0000259" key="1">
    <source>
        <dbReference type="Pfam" id="PF09967"/>
    </source>
</evidence>
<dbReference type="InterPro" id="IPR036465">
    <property type="entry name" value="vWFA_dom_sf"/>
</dbReference>
<dbReference type="Pfam" id="PF09967">
    <property type="entry name" value="DUF2201"/>
    <property type="match status" value="1"/>
</dbReference>